<accession>A0A2S7N3Z6</accession>
<proteinExistence type="predicted"/>
<comment type="caution">
    <text evidence="1">The sequence shown here is derived from an EMBL/GenBank/DDBJ whole genome shotgun (WGS) entry which is preliminary data.</text>
</comment>
<dbReference type="RefSeq" id="WP_104847820.1">
    <property type="nucleotide sequence ID" value="NZ_PKOZ01000001.1"/>
</dbReference>
<dbReference type="Gene3D" id="3.60.40.10">
    <property type="entry name" value="PPM-type phosphatase domain"/>
    <property type="match status" value="1"/>
</dbReference>
<evidence type="ECO:0000313" key="2">
    <source>
        <dbReference type="Proteomes" id="UP000239663"/>
    </source>
</evidence>
<sequence>MSSNEFNWVGSEEHFVDRIHVHTADHVVIGRFGGNSSAGQHKNEDGCLVWVNRKEDWEFTLLLDAHNTADSAEIIIDLFNQEKGQISQLLSMQAIQQSFKRVEEKILSMFQSTEFLSRCQRVQGETACLIVVRRDKYVWWFSVGDCILCLFHPDLAALGQYQLNQRQFYEWIGQVNTFATEVPCYSIGVRELRKGENRLFLTTDGLIECPNEPFVHPSSVYESVFDKAGTASIQAILEKISDNGVRDSTTIITWTISVVKDVTMPSDAR</sequence>
<evidence type="ECO:0000313" key="1">
    <source>
        <dbReference type="EMBL" id="PQD96723.1"/>
    </source>
</evidence>
<organism evidence="1 2">
    <name type="scientific">Pradoshia eiseniae</name>
    <dbReference type="NCBI Taxonomy" id="2064768"/>
    <lineage>
        <taxon>Bacteria</taxon>
        <taxon>Bacillati</taxon>
        <taxon>Bacillota</taxon>
        <taxon>Bacilli</taxon>
        <taxon>Bacillales</taxon>
        <taxon>Bacillaceae</taxon>
        <taxon>Pradoshia</taxon>
    </lineage>
</organism>
<dbReference type="OrthoDB" id="7944398at2"/>
<dbReference type="InterPro" id="IPR036457">
    <property type="entry name" value="PPM-type-like_dom_sf"/>
</dbReference>
<name>A0A2S7N3Z6_9BACI</name>
<protein>
    <submittedName>
        <fullName evidence="1">Protein phosphatase</fullName>
    </submittedName>
</protein>
<keyword evidence="2" id="KW-1185">Reference proteome</keyword>
<dbReference type="AlphaFoldDB" id="A0A2S7N3Z6"/>
<dbReference type="EMBL" id="PKOZ01000001">
    <property type="protein sequence ID" value="PQD96723.1"/>
    <property type="molecule type" value="Genomic_DNA"/>
</dbReference>
<dbReference type="SUPFAM" id="SSF81606">
    <property type="entry name" value="PP2C-like"/>
    <property type="match status" value="1"/>
</dbReference>
<reference evidence="1 2" key="1">
    <citation type="submission" date="2017-12" db="EMBL/GenBank/DDBJ databases">
        <title>Taxonomic description and draft genome of Pradoshia cofamensis Gen. nov., sp. nov., a thermotolerant bacillale isolated from anterior gut of earthworm Eisenia fetida.</title>
        <authorList>
            <person name="Saha T."/>
            <person name="Chakraborty R."/>
        </authorList>
    </citation>
    <scope>NUCLEOTIDE SEQUENCE [LARGE SCALE GENOMIC DNA]</scope>
    <source>
        <strain evidence="1 2">EAG3</strain>
    </source>
</reference>
<dbReference type="Proteomes" id="UP000239663">
    <property type="component" value="Unassembled WGS sequence"/>
</dbReference>
<gene>
    <name evidence="1" type="ORF">CYL18_02195</name>
</gene>